<dbReference type="KEGG" id="pry:Prubr_12740"/>
<dbReference type="InterPro" id="IPR003959">
    <property type="entry name" value="ATPase_AAA_core"/>
</dbReference>
<reference evidence="2" key="1">
    <citation type="submission" date="2020-08" db="EMBL/GenBank/DDBJ databases">
        <title>Whole genome shotgun sequence of Polymorphospora rubra NBRC 101157.</title>
        <authorList>
            <person name="Komaki H."/>
            <person name="Tamura T."/>
        </authorList>
    </citation>
    <scope>NUCLEOTIDE SEQUENCE</scope>
    <source>
        <strain evidence="2">NBRC 101157</strain>
    </source>
</reference>
<dbReference type="EMBL" id="AP023359">
    <property type="protein sequence ID" value="BCJ64253.1"/>
    <property type="molecule type" value="Genomic_DNA"/>
</dbReference>
<sequence>MLLSFRFANHRSFRTEQQLNLTPLYRAVGEDRGQPTAVRVVGVFGANASGKSNCLQALGFMRNFATRSDREVEPGLGLTREPFRLDPDALEEPSSFAVDLLLSGIRHTYGFTISDDRVTEEWLYHYPLNRQRRVFERDRDDFTWGEQTRRRSDLERIADITAPTALFLSTVARFAGRSQPTEDPEAQPMHSVYRWFFRARTRSGPFRRHPNMVARRWPDEVDAQGVLIGLLRAADVGITDVQLIEEEPPEAALFEVSEPRLVAHVRPRSQRRLVFAHHGPRGNALLGLEDESTGTQQLLDLAIDAAAVLHGGGMMTVDEIDASLHPMLTAKLIGLFQNPATNPRHSQLVFTSHDATLLGTFDTEEILARDEIWFTEKDDDGASTLYPLSDFKPRKEGENRQRRYLNGNYGAVPDMSTLLFEQALASRKESGARKKH</sequence>
<keyword evidence="3" id="KW-1185">Reference proteome</keyword>
<dbReference type="GO" id="GO:0016887">
    <property type="term" value="F:ATP hydrolysis activity"/>
    <property type="evidence" value="ECO:0007669"/>
    <property type="project" value="InterPro"/>
</dbReference>
<gene>
    <name evidence="2" type="ORF">Prubr_12740</name>
</gene>
<dbReference type="PANTHER" id="PTHR40396:SF1">
    <property type="entry name" value="ATPASE AAA-TYPE CORE DOMAIN-CONTAINING PROTEIN"/>
    <property type="match status" value="1"/>
</dbReference>
<dbReference type="SUPFAM" id="SSF52540">
    <property type="entry name" value="P-loop containing nucleoside triphosphate hydrolases"/>
    <property type="match status" value="1"/>
</dbReference>
<dbReference type="AlphaFoldDB" id="A0A810MXB9"/>
<dbReference type="Proteomes" id="UP000680866">
    <property type="component" value="Chromosome"/>
</dbReference>
<dbReference type="RefSeq" id="WP_212822462.1">
    <property type="nucleotide sequence ID" value="NZ_AP023359.1"/>
</dbReference>
<evidence type="ECO:0000259" key="1">
    <source>
        <dbReference type="Pfam" id="PF13304"/>
    </source>
</evidence>
<proteinExistence type="predicted"/>
<accession>A0A810MXB9</accession>
<feature type="domain" description="ATPase AAA-type core" evidence="1">
    <location>
        <begin position="41"/>
        <end position="358"/>
    </location>
</feature>
<evidence type="ECO:0000313" key="3">
    <source>
        <dbReference type="Proteomes" id="UP000680866"/>
    </source>
</evidence>
<organism evidence="2 3">
    <name type="scientific">Polymorphospora rubra</name>
    <dbReference type="NCBI Taxonomy" id="338584"/>
    <lineage>
        <taxon>Bacteria</taxon>
        <taxon>Bacillati</taxon>
        <taxon>Actinomycetota</taxon>
        <taxon>Actinomycetes</taxon>
        <taxon>Micromonosporales</taxon>
        <taxon>Micromonosporaceae</taxon>
        <taxon>Polymorphospora</taxon>
    </lineage>
</organism>
<dbReference type="InterPro" id="IPR027417">
    <property type="entry name" value="P-loop_NTPase"/>
</dbReference>
<protein>
    <recommendedName>
        <fullName evidence="1">ATPase AAA-type core domain-containing protein</fullName>
    </recommendedName>
</protein>
<name>A0A810MXB9_9ACTN</name>
<dbReference type="Pfam" id="PF13304">
    <property type="entry name" value="AAA_21"/>
    <property type="match status" value="1"/>
</dbReference>
<dbReference type="PANTHER" id="PTHR40396">
    <property type="entry name" value="ATPASE-LIKE PROTEIN"/>
    <property type="match status" value="1"/>
</dbReference>
<dbReference type="Gene3D" id="3.40.50.300">
    <property type="entry name" value="P-loop containing nucleotide triphosphate hydrolases"/>
    <property type="match status" value="1"/>
</dbReference>
<dbReference type="GO" id="GO:0005524">
    <property type="term" value="F:ATP binding"/>
    <property type="evidence" value="ECO:0007669"/>
    <property type="project" value="InterPro"/>
</dbReference>
<evidence type="ECO:0000313" key="2">
    <source>
        <dbReference type="EMBL" id="BCJ64253.1"/>
    </source>
</evidence>